<keyword evidence="3" id="KW-0804">Transcription</keyword>
<dbReference type="PROSITE" id="PS00041">
    <property type="entry name" value="HTH_ARAC_FAMILY_1"/>
    <property type="match status" value="1"/>
</dbReference>
<organism evidence="5 6">
    <name type="scientific">Thalassolituus maritimus</name>
    <dbReference type="NCBI Taxonomy" id="484498"/>
    <lineage>
        <taxon>Bacteria</taxon>
        <taxon>Pseudomonadati</taxon>
        <taxon>Pseudomonadota</taxon>
        <taxon>Gammaproteobacteria</taxon>
        <taxon>Oceanospirillales</taxon>
        <taxon>Oceanospirillaceae</taxon>
        <taxon>Thalassolituus</taxon>
    </lineage>
</organism>
<dbReference type="InterPro" id="IPR032687">
    <property type="entry name" value="AraC-type_N"/>
</dbReference>
<dbReference type="SUPFAM" id="SSF46689">
    <property type="entry name" value="Homeodomain-like"/>
    <property type="match status" value="1"/>
</dbReference>
<dbReference type="OrthoDB" id="6113934at2"/>
<name>A0A1N7J8Y1_9GAMM</name>
<dbReference type="InterPro" id="IPR018060">
    <property type="entry name" value="HTH_AraC"/>
</dbReference>
<dbReference type="GO" id="GO:0003700">
    <property type="term" value="F:DNA-binding transcription factor activity"/>
    <property type="evidence" value="ECO:0007669"/>
    <property type="project" value="InterPro"/>
</dbReference>
<dbReference type="GO" id="GO:0000976">
    <property type="term" value="F:transcription cis-regulatory region binding"/>
    <property type="evidence" value="ECO:0007669"/>
    <property type="project" value="TreeGrafter"/>
</dbReference>
<protein>
    <submittedName>
        <fullName evidence="5">AraC-type DNA-binding protein</fullName>
    </submittedName>
</protein>
<dbReference type="Pfam" id="PF12625">
    <property type="entry name" value="Arabinose_bd"/>
    <property type="match status" value="1"/>
</dbReference>
<dbReference type="SMART" id="SM00342">
    <property type="entry name" value="HTH_ARAC"/>
    <property type="match status" value="1"/>
</dbReference>
<feature type="domain" description="HTH araC/xylS-type" evidence="4">
    <location>
        <begin position="274"/>
        <end position="372"/>
    </location>
</feature>
<dbReference type="Proteomes" id="UP000185639">
    <property type="component" value="Unassembled WGS sequence"/>
</dbReference>
<evidence type="ECO:0000313" key="5">
    <source>
        <dbReference type="EMBL" id="SIS45805.1"/>
    </source>
</evidence>
<accession>A0A1N7J8Y1</accession>
<dbReference type="STRING" id="484498.SAMN05421686_101493"/>
<dbReference type="PROSITE" id="PS01124">
    <property type="entry name" value="HTH_ARAC_FAMILY_2"/>
    <property type="match status" value="1"/>
</dbReference>
<keyword evidence="1" id="KW-0805">Transcription regulation</keyword>
<dbReference type="AlphaFoldDB" id="A0A1N7J8Y1"/>
<evidence type="ECO:0000256" key="3">
    <source>
        <dbReference type="ARBA" id="ARBA00023163"/>
    </source>
</evidence>
<dbReference type="Pfam" id="PF12833">
    <property type="entry name" value="HTH_18"/>
    <property type="match status" value="1"/>
</dbReference>
<dbReference type="PANTHER" id="PTHR47894:SF1">
    <property type="entry name" value="HTH-TYPE TRANSCRIPTIONAL REGULATOR VQSM"/>
    <property type="match status" value="1"/>
</dbReference>
<dbReference type="EMBL" id="FTOH01000001">
    <property type="protein sequence ID" value="SIS45805.1"/>
    <property type="molecule type" value="Genomic_DNA"/>
</dbReference>
<proteinExistence type="predicted"/>
<dbReference type="InterPro" id="IPR018062">
    <property type="entry name" value="HTH_AraC-typ_CS"/>
</dbReference>
<dbReference type="RefSeq" id="WP_068442040.1">
    <property type="nucleotide sequence ID" value="NZ_CAJWBH010000003.1"/>
</dbReference>
<dbReference type="PANTHER" id="PTHR47894">
    <property type="entry name" value="HTH-TYPE TRANSCRIPTIONAL REGULATOR GADX"/>
    <property type="match status" value="1"/>
</dbReference>
<evidence type="ECO:0000313" key="6">
    <source>
        <dbReference type="Proteomes" id="UP000185639"/>
    </source>
</evidence>
<dbReference type="InterPro" id="IPR009057">
    <property type="entry name" value="Homeodomain-like_sf"/>
</dbReference>
<dbReference type="GO" id="GO:0005829">
    <property type="term" value="C:cytosol"/>
    <property type="evidence" value="ECO:0007669"/>
    <property type="project" value="TreeGrafter"/>
</dbReference>
<keyword evidence="6" id="KW-1185">Reference proteome</keyword>
<evidence type="ECO:0000259" key="4">
    <source>
        <dbReference type="PROSITE" id="PS01124"/>
    </source>
</evidence>
<dbReference type="Gene3D" id="1.10.10.60">
    <property type="entry name" value="Homeodomain-like"/>
    <property type="match status" value="1"/>
</dbReference>
<keyword evidence="2 5" id="KW-0238">DNA-binding</keyword>
<reference evidence="6" key="1">
    <citation type="submission" date="2017-01" db="EMBL/GenBank/DDBJ databases">
        <authorList>
            <person name="Varghese N."/>
            <person name="Submissions S."/>
        </authorList>
    </citation>
    <scope>NUCLEOTIDE SEQUENCE [LARGE SCALE GENOMIC DNA]</scope>
    <source>
        <strain evidence="6">DSM 24913</strain>
    </source>
</reference>
<gene>
    <name evidence="5" type="ORF">SAMN05421686_101493</name>
</gene>
<evidence type="ECO:0000256" key="1">
    <source>
        <dbReference type="ARBA" id="ARBA00023015"/>
    </source>
</evidence>
<evidence type="ECO:0000256" key="2">
    <source>
        <dbReference type="ARBA" id="ARBA00023125"/>
    </source>
</evidence>
<sequence length="381" mass="43528">MSPGIPCNGCLLWDQESPAKQTLNNNNPNNSYQRMNMDKGYVSAALIRPVIENSGIRSIDQLAEQDADIQRVVKQLKDNDCRIPVEDADHVIAKLIRQSGNEALCVHPPHKFNTQSSCQLQNLFLCSNTLREALYYMEKFAPLLSDLLEINVTRTREGTIKVKLPVGESAYMSDQRHRSELMLSVLLNWMRQLCGNRLNLLGINLPYPATQYQQAQAQLWNAKLNYNSGECAILLSAGALDEGLHNTNPHILNMMKREVEEQYRKLARSGSLADRIRKALLQEKVRLNANQQEVAGYFHISARTLNRHLHREDTSLKQIVTQVRLEMAKKMLTDSEDPIEQIALNIGLSGRRTLDRIFIKEMNMSPAQYRQRFRQKVALVH</sequence>